<keyword evidence="5 7" id="KW-0472">Membrane</keyword>
<organism evidence="8 9">
    <name type="scientific">Jaminaea rosea</name>
    <dbReference type="NCBI Taxonomy" id="1569628"/>
    <lineage>
        <taxon>Eukaryota</taxon>
        <taxon>Fungi</taxon>
        <taxon>Dikarya</taxon>
        <taxon>Basidiomycota</taxon>
        <taxon>Ustilaginomycotina</taxon>
        <taxon>Exobasidiomycetes</taxon>
        <taxon>Microstromatales</taxon>
        <taxon>Microstromatales incertae sedis</taxon>
        <taxon>Jaminaea</taxon>
    </lineage>
</organism>
<feature type="transmembrane region" description="Helical" evidence="7">
    <location>
        <begin position="186"/>
        <end position="207"/>
    </location>
</feature>
<dbReference type="STRING" id="1569628.A0A316UUF4"/>
<proteinExistence type="predicted"/>
<dbReference type="Proteomes" id="UP000245884">
    <property type="component" value="Unassembled WGS sequence"/>
</dbReference>
<feature type="transmembrane region" description="Helical" evidence="7">
    <location>
        <begin position="259"/>
        <end position="280"/>
    </location>
</feature>
<evidence type="ECO:0000256" key="7">
    <source>
        <dbReference type="SAM" id="Phobius"/>
    </source>
</evidence>
<dbReference type="PIRSF" id="PIRSF006060">
    <property type="entry name" value="AA_transporter"/>
    <property type="match status" value="1"/>
</dbReference>
<keyword evidence="9" id="KW-1185">Reference proteome</keyword>
<evidence type="ECO:0000256" key="2">
    <source>
        <dbReference type="ARBA" id="ARBA00022448"/>
    </source>
</evidence>
<dbReference type="EMBL" id="KZ819664">
    <property type="protein sequence ID" value="PWN28936.1"/>
    <property type="molecule type" value="Genomic_DNA"/>
</dbReference>
<evidence type="ECO:0000256" key="6">
    <source>
        <dbReference type="SAM" id="MobiDB-lite"/>
    </source>
</evidence>
<feature type="region of interest" description="Disordered" evidence="6">
    <location>
        <begin position="1"/>
        <end position="49"/>
    </location>
</feature>
<dbReference type="OrthoDB" id="10054429at2759"/>
<name>A0A316UUF4_9BASI</name>
<dbReference type="GO" id="GO:0006865">
    <property type="term" value="P:amino acid transport"/>
    <property type="evidence" value="ECO:0007669"/>
    <property type="project" value="InterPro"/>
</dbReference>
<evidence type="ECO:0000313" key="9">
    <source>
        <dbReference type="Proteomes" id="UP000245884"/>
    </source>
</evidence>
<keyword evidence="4 7" id="KW-1133">Transmembrane helix</keyword>
<feature type="compositionally biased region" description="Acidic residues" evidence="6">
    <location>
        <begin position="39"/>
        <end position="48"/>
    </location>
</feature>
<sequence length="565" mass="60668">MSSTIAAAFGRRGSNTSNSEKDHSQYPSGDPVVRHNPVGEDDSSEQDDDARLAQMGYKSEFKREFRSLSTFSFAMAIMGLVSSVITTFNTPLLSGGGPSVIWTWFIGSVMNMTLGVSIGELVSAFPSCGGLYSASGYLVPKRYSKITAYGVGWANGLGQIAGISGSAYGLSSMIMAWAYVITDGRFVASTGEIVGLYIGIMVIAGVINSFPTSWLARLTASYVFVNLITTCVIAILVLARTPSGEYTSGADAFVNISGASGWSKSLAFLIGLQMVQFVMTDYDATAHISEEVSRAAIAAPVAIVQAVFVTGLMGFFLNIALVFAMGDVASTDITTWPGELAVAQILLNRGGKVAFLVVWPFACAVAFFVVITAVQANARTFFALARDRAIPGWFAIVEKRTKVTINAVWLVVLANIILIQLAWINYTAIAAIFSLAALGMDLSYWVPIVGRTIFADHPEVRFREQKGPFYLGEGLFGQFIRWTCIVWTLFECIVLAIPSTTPVTAMSMNWSSVVFGGVMILAFGAYAVAGHRYYIAPGSQRVPSNDTMQSQSPSEGSQVSNQEKL</sequence>
<dbReference type="InterPro" id="IPR004840">
    <property type="entry name" value="Amino_acid_permease_CS"/>
</dbReference>
<dbReference type="InterPro" id="IPR002293">
    <property type="entry name" value="AA/rel_permease1"/>
</dbReference>
<reference evidence="8 9" key="1">
    <citation type="journal article" date="2018" name="Mol. Biol. Evol.">
        <title>Broad Genomic Sampling Reveals a Smut Pathogenic Ancestry of the Fungal Clade Ustilaginomycotina.</title>
        <authorList>
            <person name="Kijpornyongpan T."/>
            <person name="Mondo S.J."/>
            <person name="Barry K."/>
            <person name="Sandor L."/>
            <person name="Lee J."/>
            <person name="Lipzen A."/>
            <person name="Pangilinan J."/>
            <person name="LaButti K."/>
            <person name="Hainaut M."/>
            <person name="Henrissat B."/>
            <person name="Grigoriev I.V."/>
            <person name="Spatafora J.W."/>
            <person name="Aime M.C."/>
        </authorList>
    </citation>
    <scope>NUCLEOTIDE SEQUENCE [LARGE SCALE GENOMIC DNA]</scope>
    <source>
        <strain evidence="8 9">MCA 5214</strain>
    </source>
</reference>
<accession>A0A316UUF4</accession>
<dbReference type="PANTHER" id="PTHR45649:SF9">
    <property type="entry name" value="AMINO-ACID PERMEASE 2"/>
    <property type="match status" value="1"/>
</dbReference>
<protein>
    <submittedName>
        <fullName evidence="8">Amino acid transporter</fullName>
    </submittedName>
</protein>
<evidence type="ECO:0000256" key="5">
    <source>
        <dbReference type="ARBA" id="ARBA00023136"/>
    </source>
</evidence>
<feature type="region of interest" description="Disordered" evidence="6">
    <location>
        <begin position="542"/>
        <end position="565"/>
    </location>
</feature>
<dbReference type="PANTHER" id="PTHR45649">
    <property type="entry name" value="AMINO-ACID PERMEASE BAT1"/>
    <property type="match status" value="1"/>
</dbReference>
<feature type="transmembrane region" description="Helical" evidence="7">
    <location>
        <begin position="357"/>
        <end position="382"/>
    </location>
</feature>
<evidence type="ECO:0000313" key="8">
    <source>
        <dbReference type="EMBL" id="PWN28936.1"/>
    </source>
</evidence>
<feature type="transmembrane region" description="Helical" evidence="7">
    <location>
        <begin position="101"/>
        <end position="132"/>
    </location>
</feature>
<feature type="transmembrane region" description="Helical" evidence="7">
    <location>
        <begin position="153"/>
        <end position="180"/>
    </location>
</feature>
<feature type="transmembrane region" description="Helical" evidence="7">
    <location>
        <begin position="219"/>
        <end position="239"/>
    </location>
</feature>
<feature type="transmembrane region" description="Helical" evidence="7">
    <location>
        <begin position="429"/>
        <end position="454"/>
    </location>
</feature>
<gene>
    <name evidence="8" type="ORF">BDZ90DRAFT_230938</name>
</gene>
<dbReference type="GeneID" id="37027486"/>
<evidence type="ECO:0000256" key="4">
    <source>
        <dbReference type="ARBA" id="ARBA00022989"/>
    </source>
</evidence>
<feature type="transmembrane region" description="Helical" evidence="7">
    <location>
        <begin position="509"/>
        <end position="529"/>
    </location>
</feature>
<dbReference type="Pfam" id="PF13520">
    <property type="entry name" value="AA_permease_2"/>
    <property type="match status" value="1"/>
</dbReference>
<dbReference type="PROSITE" id="PS00218">
    <property type="entry name" value="AMINO_ACID_PERMEASE_1"/>
    <property type="match status" value="1"/>
</dbReference>
<keyword evidence="3 7" id="KW-0812">Transmembrane</keyword>
<feature type="transmembrane region" description="Helical" evidence="7">
    <location>
        <begin position="301"/>
        <end position="326"/>
    </location>
</feature>
<dbReference type="AlphaFoldDB" id="A0A316UUF4"/>
<dbReference type="Gene3D" id="1.20.1740.10">
    <property type="entry name" value="Amino acid/polyamine transporter I"/>
    <property type="match status" value="1"/>
</dbReference>
<dbReference type="GO" id="GO:0022857">
    <property type="term" value="F:transmembrane transporter activity"/>
    <property type="evidence" value="ECO:0007669"/>
    <property type="project" value="InterPro"/>
</dbReference>
<keyword evidence="2" id="KW-0813">Transport</keyword>
<feature type="transmembrane region" description="Helical" evidence="7">
    <location>
        <begin position="403"/>
        <end position="423"/>
    </location>
</feature>
<evidence type="ECO:0000256" key="1">
    <source>
        <dbReference type="ARBA" id="ARBA00004141"/>
    </source>
</evidence>
<evidence type="ECO:0000256" key="3">
    <source>
        <dbReference type="ARBA" id="ARBA00022692"/>
    </source>
</evidence>
<dbReference type="RefSeq" id="XP_025363548.1">
    <property type="nucleotide sequence ID" value="XM_025505663.1"/>
</dbReference>
<feature type="transmembrane region" description="Helical" evidence="7">
    <location>
        <begin position="68"/>
        <end position="89"/>
    </location>
</feature>
<comment type="subcellular location">
    <subcellularLocation>
        <location evidence="1">Membrane</location>
        <topology evidence="1">Multi-pass membrane protein</topology>
    </subcellularLocation>
</comment>
<dbReference type="GO" id="GO:0016020">
    <property type="term" value="C:membrane"/>
    <property type="evidence" value="ECO:0007669"/>
    <property type="project" value="UniProtKB-SubCell"/>
</dbReference>
<feature type="transmembrane region" description="Helical" evidence="7">
    <location>
        <begin position="475"/>
        <end position="497"/>
    </location>
</feature>